<accession>A0A3Q8S5U1</accession>
<evidence type="ECO:0000313" key="2">
    <source>
        <dbReference type="EMBL" id="AZK47876.1"/>
    </source>
</evidence>
<protein>
    <submittedName>
        <fullName evidence="2">Ferrochelatase</fullName>
    </submittedName>
</protein>
<dbReference type="OrthoDB" id="2838298at2"/>
<dbReference type="KEGG" id="plen:EIM92_18300"/>
<reference evidence="2 3" key="1">
    <citation type="submission" date="2018-11" db="EMBL/GenBank/DDBJ databases">
        <title>Genome sequencing of Paenibacillus lentus DSM25539(T).</title>
        <authorList>
            <person name="Kook J.-K."/>
            <person name="Park S.-N."/>
            <person name="Lim Y.K."/>
        </authorList>
    </citation>
    <scope>NUCLEOTIDE SEQUENCE [LARGE SCALE GENOMIC DNA]</scope>
    <source>
        <strain evidence="2 3">DSM 25539</strain>
    </source>
</reference>
<evidence type="ECO:0000313" key="3">
    <source>
        <dbReference type="Proteomes" id="UP000273145"/>
    </source>
</evidence>
<dbReference type="RefSeq" id="WP_125084047.1">
    <property type="nucleotide sequence ID" value="NZ_CP034248.1"/>
</dbReference>
<keyword evidence="3" id="KW-1185">Reference proteome</keyword>
<dbReference type="AlphaFoldDB" id="A0A3Q8S5U1"/>
<proteinExistence type="inferred from homology"/>
<dbReference type="GO" id="GO:0004325">
    <property type="term" value="F:ferrochelatase activity"/>
    <property type="evidence" value="ECO:0007669"/>
    <property type="project" value="InterPro"/>
</dbReference>
<dbReference type="PANTHER" id="PTHR11108:SF1">
    <property type="entry name" value="FERROCHELATASE, MITOCHONDRIAL"/>
    <property type="match status" value="1"/>
</dbReference>
<dbReference type="InterPro" id="IPR001015">
    <property type="entry name" value="Ferrochelatase"/>
</dbReference>
<dbReference type="Gene3D" id="3.40.50.1400">
    <property type="match status" value="2"/>
</dbReference>
<organism evidence="2 3">
    <name type="scientific">Paenibacillus lentus</name>
    <dbReference type="NCBI Taxonomy" id="1338368"/>
    <lineage>
        <taxon>Bacteria</taxon>
        <taxon>Bacillati</taxon>
        <taxon>Bacillota</taxon>
        <taxon>Bacilli</taxon>
        <taxon>Bacillales</taxon>
        <taxon>Paenibacillaceae</taxon>
        <taxon>Paenibacillus</taxon>
    </lineage>
</organism>
<dbReference type="EMBL" id="CP034248">
    <property type="protein sequence ID" value="AZK47876.1"/>
    <property type="molecule type" value="Genomic_DNA"/>
</dbReference>
<comment type="similarity">
    <text evidence="1">Belongs to the ferrochelatase family.</text>
</comment>
<evidence type="ECO:0000256" key="1">
    <source>
        <dbReference type="RuleBase" id="RU004185"/>
    </source>
</evidence>
<sequence length="308" mass="34725">MKAVLLMSYCHLPSIDDIPLFYHHLYHGRLPSPDIMERAVDRYRNLAKPDPLGSTTLRQARALERRLMQHLGEPIPVYTAHKHTRPFVHEAMEQIIASDVKHLYTLPLSPLYSKTGTGSYQRAAEQARDQQDADVSITHIPAWHLHDRFVEALSTRLIEALRWISARNRSRTVVIFTAHSKPGLPAPHRDYIAAFTELAEAVATQANCHNWKLAYRSGGPAPQKWLGPDVLEVMENTAQEGASAVIICDLLSMTENIETLQNCRLDGLVKARELGLEFATTEFLNDADDFMTALEEIVLAQILHEAPQ</sequence>
<dbReference type="Proteomes" id="UP000273145">
    <property type="component" value="Chromosome"/>
</dbReference>
<name>A0A3Q8S5U1_9BACL</name>
<dbReference type="Pfam" id="PF00762">
    <property type="entry name" value="Ferrochelatase"/>
    <property type="match status" value="1"/>
</dbReference>
<dbReference type="PANTHER" id="PTHR11108">
    <property type="entry name" value="FERROCHELATASE"/>
    <property type="match status" value="1"/>
</dbReference>
<gene>
    <name evidence="2" type="ORF">EIM92_18300</name>
</gene>
<dbReference type="SUPFAM" id="SSF53800">
    <property type="entry name" value="Chelatase"/>
    <property type="match status" value="1"/>
</dbReference>
<dbReference type="GO" id="GO:0006783">
    <property type="term" value="P:heme biosynthetic process"/>
    <property type="evidence" value="ECO:0007669"/>
    <property type="project" value="InterPro"/>
</dbReference>